<dbReference type="AlphaFoldDB" id="A0AA88QAR4"/>
<dbReference type="EMBL" id="JAVXUO010003219">
    <property type="protein sequence ID" value="KAK2965482.1"/>
    <property type="molecule type" value="Genomic_DNA"/>
</dbReference>
<keyword evidence="2" id="KW-1185">Reference proteome</keyword>
<gene>
    <name evidence="1" type="ORF">RJ640_008276</name>
</gene>
<proteinExistence type="predicted"/>
<protein>
    <submittedName>
        <fullName evidence="1">Uncharacterized protein</fullName>
    </submittedName>
</protein>
<organism evidence="1 2">
    <name type="scientific">Escallonia rubra</name>
    <dbReference type="NCBI Taxonomy" id="112253"/>
    <lineage>
        <taxon>Eukaryota</taxon>
        <taxon>Viridiplantae</taxon>
        <taxon>Streptophyta</taxon>
        <taxon>Embryophyta</taxon>
        <taxon>Tracheophyta</taxon>
        <taxon>Spermatophyta</taxon>
        <taxon>Magnoliopsida</taxon>
        <taxon>eudicotyledons</taxon>
        <taxon>Gunneridae</taxon>
        <taxon>Pentapetalae</taxon>
        <taxon>asterids</taxon>
        <taxon>campanulids</taxon>
        <taxon>Escalloniales</taxon>
        <taxon>Escalloniaceae</taxon>
        <taxon>Escallonia</taxon>
    </lineage>
</organism>
<evidence type="ECO:0000313" key="1">
    <source>
        <dbReference type="EMBL" id="KAK2965482.1"/>
    </source>
</evidence>
<comment type="caution">
    <text evidence="1">The sequence shown here is derived from an EMBL/GenBank/DDBJ whole genome shotgun (WGS) entry which is preliminary data.</text>
</comment>
<sequence length="83" mass="9118">LYTGFLFSYSHSALPTTRQALVADITGASSSIAMEMVPVKAPRCLSYSVVVSDPSFSKVWVVGFVKHKHPSKPFDCFGFNFII</sequence>
<feature type="non-terminal residue" evidence="1">
    <location>
        <position position="1"/>
    </location>
</feature>
<evidence type="ECO:0000313" key="2">
    <source>
        <dbReference type="Proteomes" id="UP001187471"/>
    </source>
</evidence>
<name>A0AA88QAR4_9ASTE</name>
<reference evidence="1" key="1">
    <citation type="submission" date="2022-12" db="EMBL/GenBank/DDBJ databases">
        <title>Draft genome assemblies for two species of Escallonia (Escalloniales).</title>
        <authorList>
            <person name="Chanderbali A."/>
            <person name="Dervinis C."/>
            <person name="Anghel I."/>
            <person name="Soltis D."/>
            <person name="Soltis P."/>
            <person name="Zapata F."/>
        </authorList>
    </citation>
    <scope>NUCLEOTIDE SEQUENCE</scope>
    <source>
        <strain evidence="1">UCBG92.1500</strain>
        <tissue evidence="1">Leaf</tissue>
    </source>
</reference>
<dbReference type="Proteomes" id="UP001187471">
    <property type="component" value="Unassembled WGS sequence"/>
</dbReference>
<accession>A0AA88QAR4</accession>